<reference evidence="3" key="1">
    <citation type="submission" date="2013-02" db="EMBL/GenBank/DDBJ databases">
        <authorList>
            <person name="Hughes D."/>
        </authorList>
    </citation>
    <scope>NUCLEOTIDE SEQUENCE</scope>
    <source>
        <strain>Durham</strain>
        <strain evidence="3">NC isolate 2 -- Noor lab</strain>
    </source>
</reference>
<dbReference type="EnsemblMetazoa" id="MESCA007387-RA">
    <property type="protein sequence ID" value="MESCA007387-PA"/>
    <property type="gene ID" value="MESCA007387"/>
</dbReference>
<dbReference type="AlphaFoldDB" id="T1GUH4"/>
<feature type="compositionally biased region" description="Polar residues" evidence="1">
    <location>
        <begin position="1"/>
        <end position="10"/>
    </location>
</feature>
<evidence type="ECO:0000256" key="1">
    <source>
        <dbReference type="SAM" id="MobiDB-lite"/>
    </source>
</evidence>
<evidence type="ECO:0000313" key="2">
    <source>
        <dbReference type="EnsemblMetazoa" id="MESCA007387-PA"/>
    </source>
</evidence>
<dbReference type="EMBL" id="CAQQ02021489">
    <property type="status" value="NOT_ANNOTATED_CDS"/>
    <property type="molecule type" value="Genomic_DNA"/>
</dbReference>
<dbReference type="Proteomes" id="UP000015102">
    <property type="component" value="Unassembled WGS sequence"/>
</dbReference>
<dbReference type="STRING" id="36166.T1GUH4"/>
<keyword evidence="3" id="KW-1185">Reference proteome</keyword>
<accession>T1GUH4</accession>
<reference evidence="2" key="2">
    <citation type="submission" date="2015-06" db="UniProtKB">
        <authorList>
            <consortium name="EnsemblMetazoa"/>
        </authorList>
    </citation>
    <scope>IDENTIFICATION</scope>
</reference>
<dbReference type="EMBL" id="CAQQ02021490">
    <property type="status" value="NOT_ANNOTATED_CDS"/>
    <property type="molecule type" value="Genomic_DNA"/>
</dbReference>
<evidence type="ECO:0000313" key="3">
    <source>
        <dbReference type="Proteomes" id="UP000015102"/>
    </source>
</evidence>
<proteinExistence type="predicted"/>
<feature type="compositionally biased region" description="Low complexity" evidence="1">
    <location>
        <begin position="98"/>
        <end position="112"/>
    </location>
</feature>
<protein>
    <recommendedName>
        <fullName evidence="4">Ataxin-2 C-terminal domain-containing protein</fullName>
    </recommendedName>
</protein>
<feature type="compositionally biased region" description="Polar residues" evidence="1">
    <location>
        <begin position="49"/>
        <end position="62"/>
    </location>
</feature>
<sequence>KQQIQGQNIKTHAEQPQTQQSNTPSQPTTQQIAQQDQQQSYQMQTPPTNVDSQSNQIHSAGSNLKPGVNTVTDSPSEKSTPPTVAKKHVLNPAAKPFTPRSPSTPTQSRPHTPQTPPYQQMVRYYSEPPPQPVQFLAQTPPSTTPSPGQHQQFHQPQPQPSPQTGAPQQFVPGGQQPPPQPTHYQVVPVIPQQLVSHYYQGAAQHPQQAQQFQIVMPGHATQ</sequence>
<feature type="region of interest" description="Disordered" evidence="1">
    <location>
        <begin position="1"/>
        <end position="188"/>
    </location>
</feature>
<name>T1GUH4_MEGSC</name>
<feature type="compositionally biased region" description="Low complexity" evidence="1">
    <location>
        <begin position="15"/>
        <end position="48"/>
    </location>
</feature>
<feature type="compositionally biased region" description="Low complexity" evidence="1">
    <location>
        <begin position="139"/>
        <end position="174"/>
    </location>
</feature>
<dbReference type="HOGENOM" id="CLU_1248072_0_0_1"/>
<organism evidence="2 3">
    <name type="scientific">Megaselia scalaris</name>
    <name type="common">Humpbacked fly</name>
    <name type="synonym">Phora scalaris</name>
    <dbReference type="NCBI Taxonomy" id="36166"/>
    <lineage>
        <taxon>Eukaryota</taxon>
        <taxon>Metazoa</taxon>
        <taxon>Ecdysozoa</taxon>
        <taxon>Arthropoda</taxon>
        <taxon>Hexapoda</taxon>
        <taxon>Insecta</taxon>
        <taxon>Pterygota</taxon>
        <taxon>Neoptera</taxon>
        <taxon>Endopterygota</taxon>
        <taxon>Diptera</taxon>
        <taxon>Brachycera</taxon>
        <taxon>Muscomorpha</taxon>
        <taxon>Platypezoidea</taxon>
        <taxon>Phoridae</taxon>
        <taxon>Megaseliini</taxon>
        <taxon>Megaselia</taxon>
    </lineage>
</organism>
<evidence type="ECO:0008006" key="4">
    <source>
        <dbReference type="Google" id="ProtNLM"/>
    </source>
</evidence>
<feature type="compositionally biased region" description="Polar residues" evidence="1">
    <location>
        <begin position="69"/>
        <end position="82"/>
    </location>
</feature>